<protein>
    <recommendedName>
        <fullName evidence="7">Cytochrome c oxidase assembly protein</fullName>
    </recommendedName>
</protein>
<comment type="similarity">
    <text evidence="2">Belongs to the PET117 family.</text>
</comment>
<name>A0A1Q5UQ50_9EURO</name>
<evidence type="ECO:0008006" key="7">
    <source>
        <dbReference type="Google" id="ProtNLM"/>
    </source>
</evidence>
<dbReference type="GO" id="GO:0033617">
    <property type="term" value="P:mitochondrial respiratory chain complex IV assembly"/>
    <property type="evidence" value="ECO:0007669"/>
    <property type="project" value="TreeGrafter"/>
</dbReference>
<dbReference type="AlphaFoldDB" id="A0A1Q5UQ50"/>
<reference evidence="5 6" key="1">
    <citation type="submission" date="2016-10" db="EMBL/GenBank/DDBJ databases">
        <title>Genome sequence of the ascomycete fungus Penicillium subrubescens.</title>
        <authorList>
            <person name="De Vries R.P."/>
            <person name="Peng M."/>
            <person name="Dilokpimol A."/>
            <person name="Hilden K."/>
            <person name="Makela M.R."/>
            <person name="Grigoriev I."/>
            <person name="Riley R."/>
            <person name="Granchi Z."/>
        </authorList>
    </citation>
    <scope>NUCLEOTIDE SEQUENCE [LARGE SCALE GENOMIC DNA]</scope>
    <source>
        <strain evidence="5 6">CBS 132785</strain>
    </source>
</reference>
<dbReference type="InterPro" id="IPR031568">
    <property type="entry name" value="Pet117"/>
</dbReference>
<evidence type="ECO:0000313" key="5">
    <source>
        <dbReference type="EMBL" id="OKP14605.1"/>
    </source>
</evidence>
<organism evidence="5 6">
    <name type="scientific">Penicillium subrubescens</name>
    <dbReference type="NCBI Taxonomy" id="1316194"/>
    <lineage>
        <taxon>Eukaryota</taxon>
        <taxon>Fungi</taxon>
        <taxon>Dikarya</taxon>
        <taxon>Ascomycota</taxon>
        <taxon>Pezizomycotina</taxon>
        <taxon>Eurotiomycetes</taxon>
        <taxon>Eurotiomycetidae</taxon>
        <taxon>Eurotiales</taxon>
        <taxon>Aspergillaceae</taxon>
        <taxon>Penicillium</taxon>
    </lineage>
</organism>
<comment type="subcellular location">
    <subcellularLocation>
        <location evidence="1">Mitochondrion</location>
    </subcellularLocation>
</comment>
<evidence type="ECO:0000256" key="2">
    <source>
        <dbReference type="ARBA" id="ARBA00008197"/>
    </source>
</evidence>
<sequence>MSRASKLTLAATGLGTAGIVYFVHWAQENDRAAMHRGVERDMEKQRIRQERQAEFELQKRLEQEYLKLQTVHSTTDGTDTAGILALNALWRHMAMHNIAHCSED</sequence>
<dbReference type="PANTHER" id="PTHR28163">
    <property type="entry name" value="PROTEIN PET117 HOMOLOG, MITOCHONDRIAL"/>
    <property type="match status" value="1"/>
</dbReference>
<proteinExistence type="inferred from homology"/>
<evidence type="ECO:0000313" key="6">
    <source>
        <dbReference type="Proteomes" id="UP000186955"/>
    </source>
</evidence>
<dbReference type="Pfam" id="PF15786">
    <property type="entry name" value="PET117"/>
    <property type="match status" value="1"/>
</dbReference>
<dbReference type="EMBL" id="MNBE01000079">
    <property type="protein sequence ID" value="OKP14605.1"/>
    <property type="molecule type" value="Genomic_DNA"/>
</dbReference>
<dbReference type="Proteomes" id="UP000186955">
    <property type="component" value="Unassembled WGS sequence"/>
</dbReference>
<evidence type="ECO:0000256" key="3">
    <source>
        <dbReference type="ARBA" id="ARBA00022946"/>
    </source>
</evidence>
<keyword evidence="4" id="KW-0496">Mitochondrion</keyword>
<evidence type="ECO:0000256" key="4">
    <source>
        <dbReference type="ARBA" id="ARBA00023128"/>
    </source>
</evidence>
<keyword evidence="3" id="KW-0809">Transit peptide</keyword>
<keyword evidence="6" id="KW-1185">Reference proteome</keyword>
<dbReference type="STRING" id="1316194.A0A1Q5UQ50"/>
<evidence type="ECO:0000256" key="1">
    <source>
        <dbReference type="ARBA" id="ARBA00004173"/>
    </source>
</evidence>
<accession>A0A1Q5UQ50</accession>
<dbReference type="PANTHER" id="PTHR28163:SF1">
    <property type="entry name" value="PROTEIN PET117 HOMOLOG, MITOCHONDRIAL"/>
    <property type="match status" value="1"/>
</dbReference>
<dbReference type="GO" id="GO:0005739">
    <property type="term" value="C:mitochondrion"/>
    <property type="evidence" value="ECO:0007669"/>
    <property type="project" value="UniProtKB-SubCell"/>
</dbReference>
<gene>
    <name evidence="5" type="ORF">PENSUB_13957</name>
</gene>
<comment type="caution">
    <text evidence="5">The sequence shown here is derived from an EMBL/GenBank/DDBJ whole genome shotgun (WGS) entry which is preliminary data.</text>
</comment>